<dbReference type="RefSeq" id="WP_090670078.1">
    <property type="nucleotide sequence ID" value="NZ_CAJNAP010000004.1"/>
</dbReference>
<evidence type="ECO:0000256" key="2">
    <source>
        <dbReference type="SAM" id="MobiDB-lite"/>
    </source>
</evidence>
<feature type="compositionally biased region" description="Polar residues" evidence="2">
    <location>
        <begin position="79"/>
        <end position="93"/>
    </location>
</feature>
<keyword evidence="5" id="KW-1185">Reference proteome</keyword>
<evidence type="ECO:0000313" key="5">
    <source>
        <dbReference type="Proteomes" id="UP000199561"/>
    </source>
</evidence>
<protein>
    <recommendedName>
        <fullName evidence="1">Ubiquinone biosynthesis accessory factor UbiK</fullName>
    </recommendedName>
</protein>
<dbReference type="GO" id="GO:0006744">
    <property type="term" value="P:ubiquinone biosynthetic process"/>
    <property type="evidence" value="ECO:0007669"/>
    <property type="project" value="UniProtKB-UniRule"/>
</dbReference>
<dbReference type="Pfam" id="PF04380">
    <property type="entry name" value="BMFP"/>
    <property type="match status" value="1"/>
</dbReference>
<evidence type="ECO:0000313" key="4">
    <source>
        <dbReference type="EMBL" id="SFM54756.1"/>
    </source>
</evidence>
<dbReference type="STRING" id="52442.SAMN05421880_12050"/>
<comment type="similarity">
    <text evidence="1">Belongs to the UbiK family.</text>
</comment>
<comment type="subcellular location">
    <subcellularLocation>
        <location evidence="1">Cytoplasm</location>
    </subcellularLocation>
</comment>
<dbReference type="PANTHER" id="PTHR38040">
    <property type="entry name" value="UBIQUINONE BIOSYNTHESIS ACCESSORY FACTOR UBIK"/>
    <property type="match status" value="1"/>
</dbReference>
<dbReference type="Proteomes" id="UP000199561">
    <property type="component" value="Unassembled WGS sequence"/>
</dbReference>
<feature type="region of interest" description="Disordered" evidence="2">
    <location>
        <begin position="71"/>
        <end position="93"/>
    </location>
</feature>
<dbReference type="AlphaFoldDB" id="A0A1I4RRE1"/>
<evidence type="ECO:0000256" key="1">
    <source>
        <dbReference type="HAMAP-Rule" id="MF_02216"/>
    </source>
</evidence>
<dbReference type="HAMAP" id="MF_02216">
    <property type="entry name" value="UbiK"/>
    <property type="match status" value="1"/>
</dbReference>
<reference evidence="3" key="2">
    <citation type="submission" date="2021-02" db="EMBL/GenBank/DDBJ databases">
        <authorList>
            <person name="Han P."/>
        </authorList>
    </citation>
    <scope>NUCLEOTIDE SEQUENCE</scope>
    <source>
        <strain evidence="3">Nitrosomonas nitrosa 18-3D</strain>
    </source>
</reference>
<dbReference type="UniPathway" id="UPA00232"/>
<reference evidence="4 5" key="1">
    <citation type="submission" date="2016-10" db="EMBL/GenBank/DDBJ databases">
        <authorList>
            <person name="de Groot N.N."/>
        </authorList>
    </citation>
    <scope>NUCLEOTIDE SEQUENCE [LARGE SCALE GENOMIC DNA]</scope>
    <source>
        <strain evidence="4 5">Nm146</strain>
    </source>
</reference>
<comment type="function">
    <text evidence="1">Required for efficient ubiquinone (coenzyme Q) biosynthesis. UbiK is probably an accessory factor of Ubi enzymes and facilitates ubiquinone biosynthesis by acting as an assembly factor, a targeting factor, or both.</text>
</comment>
<dbReference type="EMBL" id="CAJNAP010000004">
    <property type="protein sequence ID" value="CAE6492737.1"/>
    <property type="molecule type" value="Genomic_DNA"/>
</dbReference>
<accession>A0A1I4RRE1</accession>
<dbReference type="EMBL" id="FOUF01000020">
    <property type="protein sequence ID" value="SFM54756.1"/>
    <property type="molecule type" value="Genomic_DNA"/>
</dbReference>
<comment type="pathway">
    <text evidence="1">Cofactor biosynthesis; ubiquinone biosynthesis.</text>
</comment>
<sequence>MVNKNVLDEIGAKISEIVAHSPAKDIERNMRAMMTSMLSRLDMVTREEFEVQQEVLSRTRAKLNELEDKVSELERQLKPASSSTEIGDTNYEG</sequence>
<gene>
    <name evidence="1" type="primary">ubiK</name>
    <name evidence="3" type="ORF">NMYAN_120044</name>
    <name evidence="4" type="ORF">SAMN05421880_12050</name>
</gene>
<proteinExistence type="inferred from homology"/>
<dbReference type="InterPro" id="IPR007475">
    <property type="entry name" value="UbiK"/>
</dbReference>
<name>A0A1I4RRE1_9PROT</name>
<dbReference type="GO" id="GO:0005737">
    <property type="term" value="C:cytoplasm"/>
    <property type="evidence" value="ECO:0007669"/>
    <property type="project" value="UniProtKB-SubCell"/>
</dbReference>
<dbReference type="PANTHER" id="PTHR38040:SF1">
    <property type="entry name" value="UBIQUINONE BIOSYNTHESIS ACCESSORY FACTOR UBIK"/>
    <property type="match status" value="1"/>
</dbReference>
<keyword evidence="1" id="KW-0963">Cytoplasm</keyword>
<dbReference type="Proteomes" id="UP000601736">
    <property type="component" value="Unassembled WGS sequence"/>
</dbReference>
<organism evidence="4 5">
    <name type="scientific">Nitrosomonas nitrosa</name>
    <dbReference type="NCBI Taxonomy" id="52442"/>
    <lineage>
        <taxon>Bacteria</taxon>
        <taxon>Pseudomonadati</taxon>
        <taxon>Pseudomonadota</taxon>
        <taxon>Betaproteobacteria</taxon>
        <taxon>Nitrosomonadales</taxon>
        <taxon>Nitrosomonadaceae</taxon>
        <taxon>Nitrosomonas</taxon>
    </lineage>
</organism>
<evidence type="ECO:0000313" key="3">
    <source>
        <dbReference type="EMBL" id="CAE6492737.1"/>
    </source>
</evidence>
<keyword evidence="1" id="KW-0831">Ubiquinone biosynthesis</keyword>